<dbReference type="GO" id="GO:0030973">
    <property type="term" value="F:molybdate ion binding"/>
    <property type="evidence" value="ECO:0007669"/>
    <property type="project" value="TreeGrafter"/>
</dbReference>
<evidence type="ECO:0000313" key="6">
    <source>
        <dbReference type="Proteomes" id="UP000501240"/>
    </source>
</evidence>
<organism evidence="5 6">
    <name type="scientific">Actinomadura verrucosospora</name>
    <dbReference type="NCBI Taxonomy" id="46165"/>
    <lineage>
        <taxon>Bacteria</taxon>
        <taxon>Bacillati</taxon>
        <taxon>Actinomycetota</taxon>
        <taxon>Actinomycetes</taxon>
        <taxon>Streptosporangiales</taxon>
        <taxon>Thermomonosporaceae</taxon>
        <taxon>Actinomadura</taxon>
    </lineage>
</organism>
<dbReference type="PANTHER" id="PTHR30632:SF0">
    <property type="entry name" value="SULFATE-BINDING PROTEIN"/>
    <property type="match status" value="1"/>
</dbReference>
<dbReference type="Gene3D" id="3.40.190.10">
    <property type="entry name" value="Periplasmic binding protein-like II"/>
    <property type="match status" value="2"/>
</dbReference>
<dbReference type="GO" id="GO:0015689">
    <property type="term" value="P:molybdate ion transport"/>
    <property type="evidence" value="ECO:0007669"/>
    <property type="project" value="InterPro"/>
</dbReference>
<feature type="binding site" evidence="4">
    <location>
        <position position="81"/>
    </location>
    <ligand>
        <name>molybdate</name>
        <dbReference type="ChEBI" id="CHEBI:36264"/>
    </ligand>
</feature>
<keyword evidence="4" id="KW-0500">Molybdenum</keyword>
<protein>
    <submittedName>
        <fullName evidence="5">Molybdenum ABC transporter substrate-binding protein</fullName>
    </submittedName>
</protein>
<proteinExistence type="inferred from homology"/>
<reference evidence="5 6" key="1">
    <citation type="submission" date="2020-05" db="EMBL/GenBank/DDBJ databases">
        <title>Actinomadura verrucosospora NRRL-B18236 (PFL_A860) Genome sequencing and assembly.</title>
        <authorList>
            <person name="Samborskyy M."/>
        </authorList>
    </citation>
    <scope>NUCLEOTIDE SEQUENCE [LARGE SCALE GENOMIC DNA]</scope>
    <source>
        <strain evidence="5 6">NRRL:B18236</strain>
    </source>
</reference>
<keyword evidence="6" id="KW-1185">Reference proteome</keyword>
<name>A0A7D4A1N8_ACTVE</name>
<dbReference type="InterPro" id="IPR005950">
    <property type="entry name" value="ModA"/>
</dbReference>
<dbReference type="PIRSF" id="PIRSF004846">
    <property type="entry name" value="ModA"/>
    <property type="match status" value="1"/>
</dbReference>
<keyword evidence="2 4" id="KW-0479">Metal-binding</keyword>
<evidence type="ECO:0000256" key="1">
    <source>
        <dbReference type="ARBA" id="ARBA00009175"/>
    </source>
</evidence>
<dbReference type="Pfam" id="PF13531">
    <property type="entry name" value="SBP_bac_11"/>
    <property type="match status" value="1"/>
</dbReference>
<evidence type="ECO:0000256" key="3">
    <source>
        <dbReference type="ARBA" id="ARBA00022729"/>
    </source>
</evidence>
<dbReference type="PANTHER" id="PTHR30632">
    <property type="entry name" value="MOLYBDATE-BINDING PERIPLASMIC PROTEIN"/>
    <property type="match status" value="1"/>
</dbReference>
<dbReference type="GO" id="GO:0046872">
    <property type="term" value="F:metal ion binding"/>
    <property type="evidence" value="ECO:0007669"/>
    <property type="project" value="UniProtKB-KW"/>
</dbReference>
<comment type="similarity">
    <text evidence="1">Belongs to the bacterial solute-binding protein ModA family.</text>
</comment>
<feature type="binding site" evidence="4">
    <location>
        <position position="200"/>
    </location>
    <ligand>
        <name>molybdate</name>
        <dbReference type="ChEBI" id="CHEBI:36264"/>
    </ligand>
</feature>
<dbReference type="EMBL" id="CP053892">
    <property type="protein sequence ID" value="QKG26166.1"/>
    <property type="molecule type" value="Genomic_DNA"/>
</dbReference>
<dbReference type="NCBIfam" id="TIGR01256">
    <property type="entry name" value="modA"/>
    <property type="match status" value="1"/>
</dbReference>
<dbReference type="Proteomes" id="UP000501240">
    <property type="component" value="Chromosome"/>
</dbReference>
<evidence type="ECO:0000256" key="4">
    <source>
        <dbReference type="PIRSR" id="PIRSR004846-1"/>
    </source>
</evidence>
<evidence type="ECO:0000256" key="2">
    <source>
        <dbReference type="ARBA" id="ARBA00022723"/>
    </source>
</evidence>
<evidence type="ECO:0000313" key="5">
    <source>
        <dbReference type="EMBL" id="QKG26166.1"/>
    </source>
</evidence>
<dbReference type="InterPro" id="IPR050682">
    <property type="entry name" value="ModA/WtpA"/>
</dbReference>
<accession>A0A7D4A1N8</accession>
<gene>
    <name evidence="5" type="ORF">ACTIVE_7819</name>
</gene>
<feature type="binding site" evidence="4">
    <location>
        <position position="53"/>
    </location>
    <ligand>
        <name>molybdate</name>
        <dbReference type="ChEBI" id="CHEBI:36264"/>
    </ligand>
</feature>
<dbReference type="SUPFAM" id="SSF53850">
    <property type="entry name" value="Periplasmic binding protein-like II"/>
    <property type="match status" value="1"/>
</dbReference>
<sequence>MPDSPRARRCGAVGRVRASALLVPLVSLVLLGLAAGCGGSSGPVTLTVLASSSLTEVFGEMSAAYRQSHPDVRLAPEFGGSAEMADKLSEHDPGDVLATADTVSLNQADPYLDGHRRAIAATGLTIAVGPGNPRRIRGLADLDRRGMRVVAGAPSVPIGRYTRQAFAKAGVALQTTAEEISSRAVLDRIRVGDADAGVVYITDLRSAGVAVSSVPIPANENVTATYSAAAVKDGAHRDDADEFVSWLVTPEAQRLFNKYGFTTPVGPQ</sequence>
<keyword evidence="3" id="KW-0732">Signal</keyword>
<dbReference type="AlphaFoldDB" id="A0A7D4A1N8"/>